<keyword evidence="1" id="KW-0496">Mitochondrion</keyword>
<protein>
    <submittedName>
        <fullName evidence="1">Putative orf85 protein</fullName>
    </submittedName>
</protein>
<dbReference type="PIR" id="S59106">
    <property type="entry name" value="S59106"/>
</dbReference>
<evidence type="ECO:0000313" key="1">
    <source>
        <dbReference type="EMBL" id="CAA87622.1"/>
    </source>
</evidence>
<organism evidence="1">
    <name type="scientific">Chondrus crispus</name>
    <name type="common">Carrageen Irish moss</name>
    <name type="synonym">Polymorpha crispa</name>
    <dbReference type="NCBI Taxonomy" id="2769"/>
    <lineage>
        <taxon>Eukaryota</taxon>
        <taxon>Rhodophyta</taxon>
        <taxon>Florideophyceae</taxon>
        <taxon>Rhodymeniophycidae</taxon>
        <taxon>Gigartinales</taxon>
        <taxon>Gigartinaceae</taxon>
        <taxon>Chondrus</taxon>
    </lineage>
</organism>
<name>Q36338_CHOCR</name>
<sequence>MSWNEEKYPNFNDPKIIRLNNQIEYAAPKIIPKDANSVNVLLIWKELSKTSTSPIKLLVPGNPKLANVKKRKNTPKRGITWIKPE</sequence>
<reference evidence="1" key="1">
    <citation type="journal article" date="1995" name="J. Mol. Biol.">
        <title>Complete sequence of the mitochondrial DNA of the rhodophyte Chondrus crispus (Gigartinales). Gene content and genome organization.</title>
        <authorList>
            <person name="Leblanc C."/>
            <person name="Boyen C."/>
            <person name="Richard O."/>
            <person name="Bonnard G."/>
            <person name="Grienenberger J.M."/>
            <person name="Kloareg B."/>
        </authorList>
    </citation>
    <scope>NUCLEOTIDE SEQUENCE</scope>
    <source>
        <tissue evidence="1">Apices</tissue>
    </source>
</reference>
<accession>Q36338</accession>
<dbReference type="AlphaFoldDB" id="Q36338"/>
<proteinExistence type="predicted"/>
<geneLocation type="mitochondrion" evidence="1"/>
<dbReference type="EMBL" id="Z47547">
    <property type="protein sequence ID" value="CAA87622.1"/>
    <property type="molecule type" value="Genomic_DNA"/>
</dbReference>
<gene>
    <name evidence="1" type="primary">putative orf85</name>
</gene>